<keyword evidence="8 9" id="KW-0012">Acyltransferase</keyword>
<dbReference type="GO" id="GO:0005886">
    <property type="term" value="C:plasma membrane"/>
    <property type="evidence" value="ECO:0007669"/>
    <property type="project" value="UniProtKB-SubCell"/>
</dbReference>
<dbReference type="GO" id="GO:0036104">
    <property type="term" value="P:Kdo2-lipid A biosynthetic process"/>
    <property type="evidence" value="ECO:0007669"/>
    <property type="project" value="UniProtKB-UniRule"/>
</dbReference>
<dbReference type="UniPathway" id="UPA00360">
    <property type="reaction ID" value="UER00485"/>
</dbReference>
<dbReference type="PIRSF" id="PIRSF026649">
    <property type="entry name" value="MsbB"/>
    <property type="match status" value="1"/>
</dbReference>
<comment type="caution">
    <text evidence="10">The sequence shown here is derived from an EMBL/GenBank/DDBJ whole genome shotgun (WGS) entry which is preliminary data.</text>
</comment>
<dbReference type="InterPro" id="IPR011920">
    <property type="entry name" value="Lipid_A_LpxL_LpxP"/>
</dbReference>
<comment type="subcellular location">
    <subcellularLocation>
        <location evidence="9">Cell inner membrane</location>
        <topology evidence="9">Single-pass membrane protein</topology>
    </subcellularLocation>
</comment>
<name>A0A2N6CVV6_9GAMM</name>
<gene>
    <name evidence="9" type="primary">lpxL</name>
    <name evidence="10" type="ORF">C0630_11350</name>
</gene>
<dbReference type="EMBL" id="PKUN01000018">
    <property type="protein sequence ID" value="PLX61361.1"/>
    <property type="molecule type" value="Genomic_DNA"/>
</dbReference>
<dbReference type="STRING" id="1111735.GCA_000428045_02582"/>
<keyword evidence="3 9" id="KW-0808">Transferase</keyword>
<dbReference type="EC" id="2.3.1.241" evidence="9"/>
<dbReference type="HAMAP" id="MF_01942">
    <property type="entry name" value="Lipid_A_LpxL_LpxP"/>
    <property type="match status" value="1"/>
</dbReference>
<dbReference type="Proteomes" id="UP000235015">
    <property type="component" value="Unassembled WGS sequence"/>
</dbReference>
<dbReference type="NCBIfam" id="TIGR02207">
    <property type="entry name" value="lipid_A_htrB"/>
    <property type="match status" value="1"/>
</dbReference>
<evidence type="ECO:0000313" key="11">
    <source>
        <dbReference type="Proteomes" id="UP000235015"/>
    </source>
</evidence>
<evidence type="ECO:0000256" key="7">
    <source>
        <dbReference type="ARBA" id="ARBA00023136"/>
    </source>
</evidence>
<keyword evidence="2 9" id="KW-0997">Cell inner membrane</keyword>
<keyword evidence="6 9" id="KW-1133">Transmembrane helix</keyword>
<evidence type="ECO:0000256" key="8">
    <source>
        <dbReference type="ARBA" id="ARBA00023315"/>
    </source>
</evidence>
<sequence>MGILLNPAPTVNCSLKAVFTKNSINSSFLLDKHRMTTETAQQDRFPWQRFIHPRFWPTWIGLGVLRLLSLLPFNIQLSIGRQLGRLARYLLPRRVHIARTNISLCFPDLSAEQQQQLLKKHFEAIGMGIFETSLSWWGSDDELKSRVRIDGLEHIKQARESGKGLLMVTGHFSMMELTGHMLGLHNPTGALYRPMKNPLSDLLLLRARQRRLGPLLTRDNTRTMTRCLRRGQAIFYAYDQNYGLDHALFIPFFGIPAATITATSRFAAMGKATVIAYFPRRQADGTYVITVHPPLEGFGAGNDEQDTRHLNTLLEQAILEAPEQYFWIHRRFKTRPAGEPAVY</sequence>
<dbReference type="UniPathway" id="UPA00030"/>
<feature type="short sequence motif" description="HXXXXD motif" evidence="9">
    <location>
        <begin position="171"/>
        <end position="176"/>
    </location>
</feature>
<dbReference type="CDD" id="cd07984">
    <property type="entry name" value="LPLAT_LABLAT-like"/>
    <property type="match status" value="1"/>
</dbReference>
<evidence type="ECO:0000313" key="10">
    <source>
        <dbReference type="EMBL" id="PLX61361.1"/>
    </source>
</evidence>
<evidence type="ECO:0000256" key="5">
    <source>
        <dbReference type="ARBA" id="ARBA00022985"/>
    </source>
</evidence>
<dbReference type="InterPro" id="IPR004960">
    <property type="entry name" value="LipA_acyltrans"/>
</dbReference>
<evidence type="ECO:0000256" key="2">
    <source>
        <dbReference type="ARBA" id="ARBA00022519"/>
    </source>
</evidence>
<keyword evidence="1 9" id="KW-1003">Cell membrane</keyword>
<organism evidence="10 11">
    <name type="scientific">Sedimenticola selenatireducens</name>
    <dbReference type="NCBI Taxonomy" id="191960"/>
    <lineage>
        <taxon>Bacteria</taxon>
        <taxon>Pseudomonadati</taxon>
        <taxon>Pseudomonadota</taxon>
        <taxon>Gammaproteobacteria</taxon>
        <taxon>Chromatiales</taxon>
        <taxon>Sedimenticolaceae</taxon>
        <taxon>Sedimenticola</taxon>
    </lineage>
</organism>
<keyword evidence="4 9" id="KW-0812">Transmembrane</keyword>
<reference evidence="10 11" key="1">
    <citation type="submission" date="2017-11" db="EMBL/GenBank/DDBJ databases">
        <title>Genome-resolved metagenomics identifies genetic mobility, metabolic interactions, and unexpected diversity in perchlorate-reducing communities.</title>
        <authorList>
            <person name="Barnum T.P."/>
            <person name="Figueroa I.A."/>
            <person name="Carlstrom C.I."/>
            <person name="Lucas L.N."/>
            <person name="Engelbrektson A.L."/>
            <person name="Coates J.D."/>
        </authorList>
    </citation>
    <scope>NUCLEOTIDE SEQUENCE [LARGE SCALE GENOMIC DNA]</scope>
    <source>
        <strain evidence="10">BM301</strain>
    </source>
</reference>
<dbReference type="GO" id="GO:0008913">
    <property type="term" value="F:Kdo2-lipid IVA acyltransferase activity"/>
    <property type="evidence" value="ECO:0007669"/>
    <property type="project" value="UniProtKB-EC"/>
</dbReference>
<dbReference type="GO" id="GO:0009103">
    <property type="term" value="P:lipopolysaccharide biosynthetic process"/>
    <property type="evidence" value="ECO:0007669"/>
    <property type="project" value="UniProtKB-UniRule"/>
</dbReference>
<evidence type="ECO:0000256" key="6">
    <source>
        <dbReference type="ARBA" id="ARBA00022989"/>
    </source>
</evidence>
<proteinExistence type="inferred from homology"/>
<evidence type="ECO:0000256" key="4">
    <source>
        <dbReference type="ARBA" id="ARBA00022692"/>
    </source>
</evidence>
<evidence type="ECO:0000256" key="1">
    <source>
        <dbReference type="ARBA" id="ARBA00022475"/>
    </source>
</evidence>
<protein>
    <recommendedName>
        <fullName evidence="9">Lipid A biosynthesis acyltransferase</fullName>
        <ecNumber evidence="9">2.3.1.241</ecNumber>
    </recommendedName>
    <alternativeName>
        <fullName evidence="9">Kdo(2)-lipid IV(A) acyltransferase</fullName>
    </alternativeName>
</protein>
<evidence type="ECO:0000256" key="3">
    <source>
        <dbReference type="ARBA" id="ARBA00022679"/>
    </source>
</evidence>
<dbReference type="PANTHER" id="PTHR30606">
    <property type="entry name" value="LIPID A BIOSYNTHESIS LAUROYL ACYLTRANSFERASE"/>
    <property type="match status" value="1"/>
</dbReference>
<comment type="catalytic activity">
    <reaction evidence="9">
        <text>an alpha-Kdo-(2-&gt;4)-alpha-Kdo-(2-&gt;6)-lipid IVA + a fatty acyl-[ACP] = an alpha-Kdo-(2-&gt;4)-alpha-Kdo-(2-&gt;6)-(acyl)-lipid IVA + holo-[ACP]</text>
        <dbReference type="Rhea" id="RHEA:69396"/>
        <dbReference type="Rhea" id="RHEA-COMP:9685"/>
        <dbReference type="Rhea" id="RHEA-COMP:14125"/>
        <dbReference type="ChEBI" id="CHEBI:64479"/>
        <dbReference type="ChEBI" id="CHEBI:138651"/>
        <dbReference type="ChEBI" id="CHEBI:176429"/>
        <dbReference type="ChEBI" id="CHEBI:176430"/>
        <dbReference type="EC" id="2.3.1.241"/>
    </reaction>
</comment>
<comment type="pathway">
    <text evidence="9">Glycolipid biosynthesis; KDO(2)-lipid A biosynthesis; KDO(2)-lipid A from CMP-3-deoxy-D-manno-octulosonate and lipid IV(A): step 3/4.</text>
</comment>
<dbReference type="Pfam" id="PF03279">
    <property type="entry name" value="Lip_A_acyltrans"/>
    <property type="match status" value="1"/>
</dbReference>
<keyword evidence="7 9" id="KW-0472">Membrane</keyword>
<dbReference type="PANTHER" id="PTHR30606:SF9">
    <property type="entry name" value="LIPID A BIOSYNTHESIS LAUROYLTRANSFERASE"/>
    <property type="match status" value="1"/>
</dbReference>
<comment type="similarity">
    <text evidence="9">Belongs to the LpxL/LpxM/LpxP family.</text>
</comment>
<evidence type="ECO:0000256" key="9">
    <source>
        <dbReference type="HAMAP-Rule" id="MF_01942"/>
    </source>
</evidence>
<dbReference type="AlphaFoldDB" id="A0A2N6CVV6"/>
<keyword evidence="5 9" id="KW-0448">Lipopolysaccharide biosynthesis</keyword>
<comment type="function">
    <text evidence="9">Catalyzes the transfer of an acyl chain from an acyl-[acyl-carrier-protein] (ACP) to a Kdo(2)-lipid IV(A) to form a Kdo(2)-(acyl)-lipid IV(A).</text>
</comment>
<dbReference type="GO" id="GO:0009245">
    <property type="term" value="P:lipid A biosynthetic process"/>
    <property type="evidence" value="ECO:0007669"/>
    <property type="project" value="InterPro"/>
</dbReference>
<accession>A0A2N6CVV6</accession>
<comment type="pathway">
    <text evidence="9">Bacterial outer membrane biogenesis; lipopolysaccharide biosynthesis.</text>
</comment>